<dbReference type="Proteomes" id="UP000033636">
    <property type="component" value="Unassembled WGS sequence"/>
</dbReference>
<name>A0ACC6V2C9_9CREN</name>
<gene>
    <name evidence="1" type="ORF">TU35_007685</name>
</gene>
<dbReference type="EC" id="1.6.5.9" evidence="1"/>
<dbReference type="EMBL" id="JZWT02000021">
    <property type="protein sequence ID" value="MFB6491103.1"/>
    <property type="molecule type" value="Genomic_DNA"/>
</dbReference>
<keyword evidence="1" id="KW-0560">Oxidoreductase</keyword>
<organism evidence="1 2">
    <name type="scientific">Thermoproteus sp. AZ2</name>
    <dbReference type="NCBI Taxonomy" id="1609232"/>
    <lineage>
        <taxon>Archaea</taxon>
        <taxon>Thermoproteota</taxon>
        <taxon>Thermoprotei</taxon>
        <taxon>Thermoproteales</taxon>
        <taxon>Thermoproteaceae</taxon>
        <taxon>Thermoproteus</taxon>
    </lineage>
</organism>
<evidence type="ECO:0000313" key="1">
    <source>
        <dbReference type="EMBL" id="MFB6491103.1"/>
    </source>
</evidence>
<protein>
    <submittedName>
        <fullName evidence="1">NADH-quinone oxidoreductase subunit H</fullName>
        <ecNumber evidence="1">1.6.5.9</ecNumber>
    </submittedName>
</protein>
<evidence type="ECO:0000313" key="2">
    <source>
        <dbReference type="Proteomes" id="UP000033636"/>
    </source>
</evidence>
<reference evidence="1" key="1">
    <citation type="submission" date="2024-07" db="EMBL/GenBank/DDBJ databases">
        <title>Metagenome and Metagenome-Assembled Genomes of Archaea from a hot spring from the geothermal field of Los Azufres, Mexico.</title>
        <authorList>
            <person name="Marin-Paredes R."/>
            <person name="Martinez-Romero E."/>
            <person name="Servin-Garciduenas L.E."/>
        </authorList>
    </citation>
    <scope>NUCLEOTIDE SEQUENCE</scope>
</reference>
<proteinExistence type="predicted"/>
<sequence>MIPSSYGLLYVVAIILISTPAVVAMAWAEADKFTFIGLLRELLLEAAYEVPLVLSLLAMALVYGTDLSTYAQGLPGIAVNPVAFFVYLVATAMATSRFPFEIPDADAEIVLGPYTEYGSSLFLLAYGSNYVKLYAMALLGALVFLGGWAPLAGIAGIAVYILKASALTAFWLLLRAVYPRMRIDQALRLGWRELLFLSAAAVGVSALWRLW</sequence>
<accession>A0ACC6V2C9</accession>
<comment type="caution">
    <text evidence="1">The sequence shown here is derived from an EMBL/GenBank/DDBJ whole genome shotgun (WGS) entry which is preliminary data.</text>
</comment>